<comment type="caution">
    <text evidence="3">The sequence shown here is derived from an EMBL/GenBank/DDBJ whole genome shotgun (WGS) entry which is preliminary data.</text>
</comment>
<reference evidence="3 4" key="1">
    <citation type="submission" date="2019-03" db="EMBL/GenBank/DDBJ databases">
        <title>Genomic Encyclopedia of Type Strains, Phase IV (KMG-IV): sequencing the most valuable type-strain genomes for metagenomic binning, comparative biology and taxonomic classification.</title>
        <authorList>
            <person name="Goeker M."/>
        </authorList>
    </citation>
    <scope>NUCLEOTIDE SEQUENCE [LARGE SCALE GENOMIC DNA]</scope>
    <source>
        <strain evidence="3 4">DSM 26752</strain>
    </source>
</reference>
<dbReference type="RefSeq" id="WP_132029002.1">
    <property type="nucleotide sequence ID" value="NZ_CP068564.1"/>
</dbReference>
<keyword evidence="1" id="KW-0812">Transmembrane</keyword>
<feature type="transmembrane region" description="Helical" evidence="1">
    <location>
        <begin position="6"/>
        <end position="24"/>
    </location>
</feature>
<dbReference type="EMBL" id="SMAE01000012">
    <property type="protein sequence ID" value="TCS87061.1"/>
    <property type="molecule type" value="Genomic_DNA"/>
</dbReference>
<dbReference type="Proteomes" id="UP000294567">
    <property type="component" value="Unassembled WGS sequence"/>
</dbReference>
<dbReference type="PANTHER" id="PTHR34978:SF3">
    <property type="entry name" value="SLR0241 PROTEIN"/>
    <property type="match status" value="1"/>
</dbReference>
<keyword evidence="1" id="KW-1133">Transmembrane helix</keyword>
<feature type="transmembrane region" description="Helical" evidence="1">
    <location>
        <begin position="139"/>
        <end position="160"/>
    </location>
</feature>
<feature type="transmembrane region" description="Helical" evidence="1">
    <location>
        <begin position="244"/>
        <end position="267"/>
    </location>
</feature>
<dbReference type="InterPro" id="IPR052173">
    <property type="entry name" value="Beta-lactam_resp_regulator"/>
</dbReference>
<gene>
    <name evidence="3" type="ORF">EDD65_11219</name>
</gene>
<dbReference type="CDD" id="cd07341">
    <property type="entry name" value="M56_BlaR1_MecR1_like"/>
    <property type="match status" value="1"/>
</dbReference>
<proteinExistence type="predicted"/>
<protein>
    <submittedName>
        <fullName evidence="3">BlaR1 peptidase M56</fullName>
    </submittedName>
</protein>
<keyword evidence="4" id="KW-1185">Reference proteome</keyword>
<feature type="domain" description="Peptidase M56" evidence="2">
    <location>
        <begin position="6"/>
        <end position="301"/>
    </location>
</feature>
<feature type="transmembrane region" description="Helical" evidence="1">
    <location>
        <begin position="36"/>
        <end position="58"/>
    </location>
</feature>
<dbReference type="InterPro" id="IPR008756">
    <property type="entry name" value="Peptidase_M56"/>
</dbReference>
<evidence type="ECO:0000313" key="3">
    <source>
        <dbReference type="EMBL" id="TCS87061.1"/>
    </source>
</evidence>
<dbReference type="PANTHER" id="PTHR34978">
    <property type="entry name" value="POSSIBLE SENSOR-TRANSDUCER PROTEIN BLAR"/>
    <property type="match status" value="1"/>
</dbReference>
<evidence type="ECO:0000313" key="4">
    <source>
        <dbReference type="Proteomes" id="UP000294567"/>
    </source>
</evidence>
<dbReference type="Pfam" id="PF05569">
    <property type="entry name" value="Peptidase_M56"/>
    <property type="match status" value="1"/>
</dbReference>
<dbReference type="OrthoDB" id="9804799at2"/>
<dbReference type="AlphaFoldDB" id="A0A4R3KR29"/>
<organism evidence="3 4">
    <name type="scientific">Keratinibaculum paraultunense</name>
    <dbReference type="NCBI Taxonomy" id="1278232"/>
    <lineage>
        <taxon>Bacteria</taxon>
        <taxon>Bacillati</taxon>
        <taxon>Bacillota</taxon>
        <taxon>Tissierellia</taxon>
        <taxon>Tissierellales</taxon>
        <taxon>Tepidimicrobiaceae</taxon>
        <taxon>Keratinibaculum</taxon>
    </lineage>
</organism>
<evidence type="ECO:0000259" key="2">
    <source>
        <dbReference type="Pfam" id="PF05569"/>
    </source>
</evidence>
<name>A0A4R3KR29_9FIRM</name>
<evidence type="ECO:0000256" key="1">
    <source>
        <dbReference type="SAM" id="Phobius"/>
    </source>
</evidence>
<keyword evidence="1" id="KW-0472">Membrane</keyword>
<sequence>MGILKTVSSMSIIGSILFLIFQIIKPLTKKNFNASWYYRVSIIILIFFILPIGSFISFPRISNDFVTEVSQIDIGKIGDSEIGTKVEDMDHIPDTRDTDENFVQEDYKYKMQSEKSPIVETKENNHIKKYFDNYSYEDIILYIWLIGMIILFLSKIIPYIKFKSTVLKNSIKVEDIEILELFNQCKNELNINSNIKLKYCQYIGSPMLIGIFNPMILIPNTNEDKNSLKMIFLHELNHYKRKDIIIKAFGFFVNIIHWFNPIVYLLLRDMDNYCECSIDEKVVKEMKIEDRKYTLTTAMSSSGEELKSRLENMLFFKKEFQEKDYYFSICNNFNNIFWIYYSLQYYAS</sequence>
<accession>A0A4R3KR29</accession>